<dbReference type="InterPro" id="IPR029070">
    <property type="entry name" value="Chitinase_insertion_sf"/>
</dbReference>
<dbReference type="SUPFAM" id="SSF51445">
    <property type="entry name" value="(Trans)glycosidases"/>
    <property type="match status" value="1"/>
</dbReference>
<dbReference type="Proteomes" id="UP000464314">
    <property type="component" value="Chromosome"/>
</dbReference>
<dbReference type="SMART" id="SM00636">
    <property type="entry name" value="Glyco_18"/>
    <property type="match status" value="1"/>
</dbReference>
<dbReference type="PANTHER" id="PTHR46066">
    <property type="entry name" value="CHITINASE DOMAIN-CONTAINING PROTEIN 1 FAMILY MEMBER"/>
    <property type="match status" value="1"/>
</dbReference>
<dbReference type="GO" id="GO:0005975">
    <property type="term" value="P:carbohydrate metabolic process"/>
    <property type="evidence" value="ECO:0007669"/>
    <property type="project" value="InterPro"/>
</dbReference>
<gene>
    <name evidence="4" type="ORF">Ana3638_13160</name>
</gene>
<dbReference type="PROSITE" id="PS51910">
    <property type="entry name" value="GH18_2"/>
    <property type="match status" value="1"/>
</dbReference>
<dbReference type="PROSITE" id="PS51782">
    <property type="entry name" value="LYSM"/>
    <property type="match status" value="2"/>
</dbReference>
<dbReference type="AlphaFoldDB" id="A0A6P1TP67"/>
<evidence type="ECO:0000259" key="3">
    <source>
        <dbReference type="PROSITE" id="PS51910"/>
    </source>
</evidence>
<evidence type="ECO:0000313" key="5">
    <source>
        <dbReference type="Proteomes" id="UP000464314"/>
    </source>
</evidence>
<dbReference type="SUPFAM" id="SSF54106">
    <property type="entry name" value="LysM domain"/>
    <property type="match status" value="2"/>
</dbReference>
<dbReference type="PANTHER" id="PTHR46066:SF2">
    <property type="entry name" value="CHITINASE DOMAIN-CONTAINING PROTEIN 1"/>
    <property type="match status" value="1"/>
</dbReference>
<evidence type="ECO:0000313" key="4">
    <source>
        <dbReference type="EMBL" id="QHQ61606.1"/>
    </source>
</evidence>
<proteinExistence type="predicted"/>
<dbReference type="Pfam" id="PF00704">
    <property type="entry name" value="Glyco_hydro_18"/>
    <property type="match status" value="1"/>
</dbReference>
<organism evidence="4 5">
    <name type="scientific">Anaerocolumna sedimenticola</name>
    <dbReference type="NCBI Taxonomy" id="2696063"/>
    <lineage>
        <taxon>Bacteria</taxon>
        <taxon>Bacillati</taxon>
        <taxon>Bacillota</taxon>
        <taxon>Clostridia</taxon>
        <taxon>Lachnospirales</taxon>
        <taxon>Lachnospiraceae</taxon>
        <taxon>Anaerocolumna</taxon>
    </lineage>
</organism>
<feature type="domain" description="LysM" evidence="2">
    <location>
        <begin position="51"/>
        <end position="96"/>
    </location>
</feature>
<dbReference type="RefSeq" id="WP_161838431.1">
    <property type="nucleotide sequence ID" value="NZ_CP048000.1"/>
</dbReference>
<dbReference type="InterPro" id="IPR011583">
    <property type="entry name" value="Chitinase_II/V-like_cat"/>
</dbReference>
<dbReference type="Pfam" id="PF01476">
    <property type="entry name" value="LysM"/>
    <property type="match status" value="2"/>
</dbReference>
<dbReference type="EMBL" id="CP048000">
    <property type="protein sequence ID" value="QHQ61606.1"/>
    <property type="molecule type" value="Genomic_DNA"/>
</dbReference>
<reference evidence="4 5" key="1">
    <citation type="submission" date="2020-01" db="EMBL/GenBank/DDBJ databases">
        <title>Genome analysis of Anaerocolumna sp. CBA3638.</title>
        <authorList>
            <person name="Kim J."/>
            <person name="Roh S.W."/>
        </authorList>
    </citation>
    <scope>NUCLEOTIDE SEQUENCE [LARGE SCALE GENOMIC DNA]</scope>
    <source>
        <strain evidence="4 5">CBA3638</strain>
    </source>
</reference>
<dbReference type="InterPro" id="IPR017853">
    <property type="entry name" value="GH"/>
</dbReference>
<evidence type="ECO:0000259" key="2">
    <source>
        <dbReference type="PROSITE" id="PS51782"/>
    </source>
</evidence>
<dbReference type="Gene3D" id="3.10.350.10">
    <property type="entry name" value="LysM domain"/>
    <property type="match status" value="2"/>
</dbReference>
<feature type="domain" description="LysM" evidence="2">
    <location>
        <begin position="2"/>
        <end position="46"/>
    </location>
</feature>
<dbReference type="GO" id="GO:0070492">
    <property type="term" value="F:oligosaccharide binding"/>
    <property type="evidence" value="ECO:0007669"/>
    <property type="project" value="TreeGrafter"/>
</dbReference>
<feature type="domain" description="GH18" evidence="3">
    <location>
        <begin position="101"/>
        <end position="418"/>
    </location>
</feature>
<dbReference type="KEGG" id="anr:Ana3638_13160"/>
<keyword evidence="1" id="KW-0326">Glycosidase</keyword>
<dbReference type="Gene3D" id="3.10.50.10">
    <property type="match status" value="1"/>
</dbReference>
<keyword evidence="5" id="KW-1185">Reference proteome</keyword>
<name>A0A6P1TP67_9FIRM</name>
<dbReference type="GO" id="GO:0016798">
    <property type="term" value="F:hydrolase activity, acting on glycosyl bonds"/>
    <property type="evidence" value="ECO:0007669"/>
    <property type="project" value="UniProtKB-KW"/>
</dbReference>
<accession>A0A6P1TP67</accession>
<evidence type="ECO:0000256" key="1">
    <source>
        <dbReference type="ARBA" id="ARBA00023295"/>
    </source>
</evidence>
<dbReference type="InterPro" id="IPR018392">
    <property type="entry name" value="LysM"/>
</dbReference>
<dbReference type="GO" id="GO:0012505">
    <property type="term" value="C:endomembrane system"/>
    <property type="evidence" value="ECO:0007669"/>
    <property type="project" value="TreeGrafter"/>
</dbReference>
<dbReference type="CDD" id="cd00118">
    <property type="entry name" value="LysM"/>
    <property type="match status" value="2"/>
</dbReference>
<sequence length="427" mass="48589">MIIHVVQIGDTIQSIADYYGISVIRLIQDNDLEAPNHLVIGQSIVIAIPEITYTIKEGDTLVNIANSFDVPVMQLLMNNPFLSNREFIYPGETIIISYSKKGSMTIHGNTAPNINRDILIKTLPYLTYLSIINFTATKEGEIITYYDDTEIISTAKEFDVMPLMLLTTLTIQGTANIGIEYDLLLNQDFQQRFINNALDILKTKGYYGVNISFQYINISNIFLYNQFFTLITDRLNAAGFHVFVTINPNISNFNNNVRFERVDYSNLNQLAQNIIFMNYNWASNISPPSPISSVYDLDVFLGYVNNFISPDKIIIGIPNIGYDWELPFLPGFSSVYSLTLNSAIALACSNNSTIQFDEPSQTPYFLYTQDNIQHIVWFIDARSINSLLDLAISYELYGVSIWNITVYNAQLWLIINSQYEIKKIVIE</sequence>
<keyword evidence="1" id="KW-0378">Hydrolase</keyword>
<dbReference type="InterPro" id="IPR036779">
    <property type="entry name" value="LysM_dom_sf"/>
</dbReference>
<dbReference type="InterPro" id="IPR001223">
    <property type="entry name" value="Glyco_hydro18_cat"/>
</dbReference>
<protein>
    <submittedName>
        <fullName evidence="4">LysM peptidoglycan-binding domain-containing protein</fullName>
    </submittedName>
</protein>
<dbReference type="Gene3D" id="3.20.20.80">
    <property type="entry name" value="Glycosidases"/>
    <property type="match status" value="1"/>
</dbReference>
<dbReference type="SMART" id="SM00257">
    <property type="entry name" value="LysM"/>
    <property type="match status" value="2"/>
</dbReference>
<dbReference type="GO" id="GO:0008061">
    <property type="term" value="F:chitin binding"/>
    <property type="evidence" value="ECO:0007669"/>
    <property type="project" value="InterPro"/>
</dbReference>